<reference evidence="2 3" key="1">
    <citation type="submission" date="2014-02" db="EMBL/GenBank/DDBJ databases">
        <title>The genome sequence of Colletotrichum salicis CBS 607.94.</title>
        <authorList>
            <person name="Baroncelli R."/>
            <person name="Thon M.R."/>
        </authorList>
    </citation>
    <scope>NUCLEOTIDE SEQUENCE [LARGE SCALE GENOMIC DNA]</scope>
    <source>
        <strain evidence="2 3">CBS 607.94</strain>
    </source>
</reference>
<dbReference type="AlphaFoldDB" id="A0A135V7S4"/>
<protein>
    <submittedName>
        <fullName evidence="2">Uncharacterized protein</fullName>
    </submittedName>
</protein>
<evidence type="ECO:0000256" key="1">
    <source>
        <dbReference type="SAM" id="MobiDB-lite"/>
    </source>
</evidence>
<dbReference type="InterPro" id="IPR051678">
    <property type="entry name" value="AGP_Transferase"/>
</dbReference>
<dbReference type="PANTHER" id="PTHR21310:SF13">
    <property type="entry name" value="AMINOGLYCOSIDE PHOSPHOTRANSFERASE DOMAIN-CONTAINING PROTEIN"/>
    <property type="match status" value="1"/>
</dbReference>
<organism evidence="2 3">
    <name type="scientific">Colletotrichum salicis</name>
    <dbReference type="NCBI Taxonomy" id="1209931"/>
    <lineage>
        <taxon>Eukaryota</taxon>
        <taxon>Fungi</taxon>
        <taxon>Dikarya</taxon>
        <taxon>Ascomycota</taxon>
        <taxon>Pezizomycotina</taxon>
        <taxon>Sordariomycetes</taxon>
        <taxon>Hypocreomycetidae</taxon>
        <taxon>Glomerellales</taxon>
        <taxon>Glomerellaceae</taxon>
        <taxon>Colletotrichum</taxon>
        <taxon>Colletotrichum acutatum species complex</taxon>
    </lineage>
</organism>
<dbReference type="Proteomes" id="UP000070121">
    <property type="component" value="Unassembled WGS sequence"/>
</dbReference>
<keyword evidence="3" id="KW-1185">Reference proteome</keyword>
<dbReference type="EMBL" id="JFFI01000274">
    <property type="protein sequence ID" value="KXH68561.1"/>
    <property type="molecule type" value="Genomic_DNA"/>
</dbReference>
<accession>A0A135V7S4</accession>
<feature type="region of interest" description="Disordered" evidence="1">
    <location>
        <begin position="289"/>
        <end position="315"/>
    </location>
</feature>
<proteinExistence type="predicted"/>
<comment type="caution">
    <text evidence="2">The sequence shown here is derived from an EMBL/GenBank/DDBJ whole genome shotgun (WGS) entry which is preliminary data.</text>
</comment>
<dbReference type="PANTHER" id="PTHR21310">
    <property type="entry name" value="AMINOGLYCOSIDE PHOSPHOTRANSFERASE-RELATED-RELATED"/>
    <property type="match status" value="1"/>
</dbReference>
<evidence type="ECO:0000313" key="3">
    <source>
        <dbReference type="Proteomes" id="UP000070121"/>
    </source>
</evidence>
<feature type="compositionally biased region" description="Basic and acidic residues" evidence="1">
    <location>
        <begin position="298"/>
        <end position="315"/>
    </location>
</feature>
<sequence>MEVRTEAKSPDRSGLRWVRNNLDYLEPRWIINPDMAAILETAKSTLGIQGSCSIEFLADGTFNKLYVVESAGQEIVVRVTLPIEPRLKTLSEIATLGWDRQNTSLTVPDILAYTADRAYLIGFEWIIVNKVPGEPLADVWKEIPYSAKEQLVRRIALFFSETFEHQMRAIGNIFPNVPSSQTSTSSKLDAAGIFFALSHISVAADFPSQRPHENCEQCGQGDDLFAEVETSSAPSFTVQRLVSYSFIGEHSHSKLSYGPFASSKEWMSARLDFVELDCSIRLRRFRNSDQRYQPGENNTKDDNRIRATTKEDDAKDEIERTVAEEHTNENGEDDDDVEFLEAAMILMTRLRNHLKDAFPSTGLDPESTVIFHDNMDSRNILVDKVGNLTAVVDWGCVSVLPLWMACQYPPFL</sequence>
<dbReference type="OrthoDB" id="10003767at2759"/>
<gene>
    <name evidence="2" type="ORF">CSAL01_02218</name>
</gene>
<evidence type="ECO:0000313" key="2">
    <source>
        <dbReference type="EMBL" id="KXH68561.1"/>
    </source>
</evidence>
<dbReference type="STRING" id="1209931.A0A135V7S4"/>
<name>A0A135V7S4_9PEZI</name>
<dbReference type="InterPro" id="IPR011009">
    <property type="entry name" value="Kinase-like_dom_sf"/>
</dbReference>
<dbReference type="SUPFAM" id="SSF56112">
    <property type="entry name" value="Protein kinase-like (PK-like)"/>
    <property type="match status" value="2"/>
</dbReference>